<dbReference type="KEGG" id="dfn:CVE23_03865"/>
<accession>A0A2K8QJI4</accession>
<evidence type="ECO:0000313" key="2">
    <source>
        <dbReference type="Proteomes" id="UP000231901"/>
    </source>
</evidence>
<dbReference type="GeneID" id="66563478"/>
<dbReference type="EMBL" id="CP025003">
    <property type="protein sequence ID" value="ATZ93188.1"/>
    <property type="molecule type" value="Genomic_DNA"/>
</dbReference>
<reference evidence="2" key="1">
    <citation type="journal article" date="2018" name="Genome Announc.">
        <title>Complete genome sequence of a Dickeya fangzhongdai type strain causing bleeding canker of pear tree trunks.</title>
        <authorList>
            <person name="Zhao Y."/>
            <person name="Tian Y."/>
            <person name="Li X."/>
            <person name="Hu B."/>
        </authorList>
    </citation>
    <scope>NUCLEOTIDE SEQUENCE [LARGE SCALE GENOMIC DNA]</scope>
    <source>
        <strain evidence="2">DSM 101947</strain>
    </source>
</reference>
<gene>
    <name evidence="1" type="ORF">CVE23_03865</name>
</gene>
<dbReference type="RefSeq" id="WP_038917853.1">
    <property type="nucleotide sequence ID" value="NZ_BMJF01000003.1"/>
</dbReference>
<proteinExistence type="predicted"/>
<dbReference type="AlphaFoldDB" id="A0A2K8QJI4"/>
<protein>
    <submittedName>
        <fullName evidence="1">Uncharacterized protein</fullName>
    </submittedName>
</protein>
<organism evidence="1 2">
    <name type="scientific">Dickeya fangzhongdai</name>
    <dbReference type="NCBI Taxonomy" id="1778540"/>
    <lineage>
        <taxon>Bacteria</taxon>
        <taxon>Pseudomonadati</taxon>
        <taxon>Pseudomonadota</taxon>
        <taxon>Gammaproteobacteria</taxon>
        <taxon>Enterobacterales</taxon>
        <taxon>Pectobacteriaceae</taxon>
        <taxon>Dickeya</taxon>
    </lineage>
</organism>
<evidence type="ECO:0000313" key="1">
    <source>
        <dbReference type="EMBL" id="ATZ93188.1"/>
    </source>
</evidence>
<sequence>MSDINTQHYLSAQLAPLGITTLDAMWQLFVHIGKFWRNLDDSPTYQPLLYSFMANRIDTNPLYQQYYATAQTVIAQLIQEHGQEGAYTFLFTDASANQPPALTPLTITRQKVSNEFIALQLSLGGFKSFGGALNYPGYFGGANVPGAPIPYRSF</sequence>
<name>A0A2K8QJI4_9GAMM</name>
<dbReference type="Proteomes" id="UP000231901">
    <property type="component" value="Chromosome"/>
</dbReference>
<keyword evidence="2" id="KW-1185">Reference proteome</keyword>